<feature type="compositionally biased region" description="Polar residues" evidence="1">
    <location>
        <begin position="107"/>
        <end position="129"/>
    </location>
</feature>
<dbReference type="Proteomes" id="UP000242791">
    <property type="component" value="Unassembled WGS sequence"/>
</dbReference>
<evidence type="ECO:0000256" key="1">
    <source>
        <dbReference type="SAM" id="MobiDB-lite"/>
    </source>
</evidence>
<dbReference type="AlphaFoldDB" id="A0A1J9QZ33"/>
<dbReference type="OrthoDB" id="10648187at2759"/>
<evidence type="ECO:0000313" key="2">
    <source>
        <dbReference type="EMBL" id="OJD20565.1"/>
    </source>
</evidence>
<name>A0A1J9QZ33_9EURO</name>
<gene>
    <name evidence="2" type="ORF">ACJ73_08100</name>
</gene>
<proteinExistence type="predicted"/>
<protein>
    <submittedName>
        <fullName evidence="2">Uncharacterized protein</fullName>
    </submittedName>
</protein>
<keyword evidence="3" id="KW-1185">Reference proteome</keyword>
<evidence type="ECO:0000313" key="3">
    <source>
        <dbReference type="Proteomes" id="UP000242791"/>
    </source>
</evidence>
<accession>A0A1J9QZ33</accession>
<reference evidence="2 3" key="1">
    <citation type="submission" date="2015-08" db="EMBL/GenBank/DDBJ databases">
        <title>Emmonsia species relationships and genome sequence.</title>
        <authorList>
            <person name="Cuomo C.A."/>
            <person name="Schwartz I.S."/>
            <person name="Kenyon C."/>
            <person name="De Hoog G.S."/>
            <person name="Govender N.P."/>
            <person name="Botha A."/>
            <person name="Moreno L."/>
            <person name="De Vries M."/>
            <person name="Munoz J.F."/>
            <person name="Stielow J.B."/>
        </authorList>
    </citation>
    <scope>NUCLEOTIDE SEQUENCE [LARGE SCALE GENOMIC DNA]</scope>
    <source>
        <strain evidence="2 3">EI222</strain>
    </source>
</reference>
<feature type="region of interest" description="Disordered" evidence="1">
    <location>
        <begin position="107"/>
        <end position="131"/>
    </location>
</feature>
<dbReference type="VEuPathDB" id="FungiDB:ACJ73_08100"/>
<dbReference type="EMBL" id="LGTZ01001807">
    <property type="protein sequence ID" value="OJD20565.1"/>
    <property type="molecule type" value="Genomic_DNA"/>
</dbReference>
<organism evidence="2 3">
    <name type="scientific">Blastomyces percursus</name>
    <dbReference type="NCBI Taxonomy" id="1658174"/>
    <lineage>
        <taxon>Eukaryota</taxon>
        <taxon>Fungi</taxon>
        <taxon>Dikarya</taxon>
        <taxon>Ascomycota</taxon>
        <taxon>Pezizomycotina</taxon>
        <taxon>Eurotiomycetes</taxon>
        <taxon>Eurotiomycetidae</taxon>
        <taxon>Onygenales</taxon>
        <taxon>Ajellomycetaceae</taxon>
        <taxon>Blastomyces</taxon>
    </lineage>
</organism>
<comment type="caution">
    <text evidence="2">The sequence shown here is derived from an EMBL/GenBank/DDBJ whole genome shotgun (WGS) entry which is preliminary data.</text>
</comment>
<sequence>MRRRSGRRAGHIFHAKCHYFEDSKARVWKQHILHKSHNFPGSLGQTTYFIPKTTTLGTPQGKRQTYIIPQAMTLPTDTPGRTTCFAVRATTFWAPQGKALKQHISKQSPQFSGSPGATAFSDQKPQLSQLPRAKVQKKHISAENHDVLKFRRTDHGVSSQGKDTLRAFQSLRHLLPQNPECTGAGHNLSIKGGLSSGRS</sequence>